<dbReference type="AlphaFoldDB" id="A0A7Y7IHY4"/>
<reference evidence="3 4" key="1">
    <citation type="submission" date="2020-02" db="EMBL/GenBank/DDBJ databases">
        <title>Genome sequence of strain AETb3-4.</title>
        <authorList>
            <person name="Gao J."/>
            <person name="Zhang X."/>
        </authorList>
    </citation>
    <scope>NUCLEOTIDE SEQUENCE [LARGE SCALE GENOMIC DNA]</scope>
    <source>
        <strain evidence="3 4">AETb3-4</strain>
    </source>
</reference>
<accession>A0A7Y7IHY4</accession>
<dbReference type="InterPro" id="IPR018713">
    <property type="entry name" value="MPAB/Lcp_cat_dom"/>
</dbReference>
<organism evidence="3 4">
    <name type="scientific">Arthrobacter wenxiniae</name>
    <dbReference type="NCBI Taxonomy" id="2713570"/>
    <lineage>
        <taxon>Bacteria</taxon>
        <taxon>Bacillati</taxon>
        <taxon>Actinomycetota</taxon>
        <taxon>Actinomycetes</taxon>
        <taxon>Micrococcales</taxon>
        <taxon>Micrococcaceae</taxon>
        <taxon>Arthrobacter</taxon>
    </lineage>
</organism>
<feature type="compositionally biased region" description="Basic residues" evidence="1">
    <location>
        <begin position="291"/>
        <end position="301"/>
    </location>
</feature>
<gene>
    <name evidence="3" type="ORF">G6034_13030</name>
</gene>
<dbReference type="RefSeq" id="WP_176635538.1">
    <property type="nucleotide sequence ID" value="NZ_JAAMFM010000020.1"/>
</dbReference>
<evidence type="ECO:0000313" key="4">
    <source>
        <dbReference type="Proteomes" id="UP000543556"/>
    </source>
</evidence>
<feature type="region of interest" description="Disordered" evidence="1">
    <location>
        <begin position="281"/>
        <end position="301"/>
    </location>
</feature>
<evidence type="ECO:0000256" key="1">
    <source>
        <dbReference type="SAM" id="MobiDB-lite"/>
    </source>
</evidence>
<name>A0A7Y7IHY4_9MICC</name>
<keyword evidence="4" id="KW-1185">Reference proteome</keyword>
<comment type="caution">
    <text evidence="3">The sequence shown here is derived from an EMBL/GenBank/DDBJ whole genome shotgun (WGS) entry which is preliminary data.</text>
</comment>
<evidence type="ECO:0000313" key="3">
    <source>
        <dbReference type="EMBL" id="NVM95819.1"/>
    </source>
</evidence>
<sequence>MENFLARWRRELRGTFSANSPTVPQWELDLEKGDDGGYFTPESAAWAVHGSMTTLVAGIQSLLLQALHPGAMAGVFDHSGYKSDPLSRLAGTIRWIFTVTYGDTAAAQAASNKVLRIHAHITGRYTANTGEELEYSANDPHLLRWVHLAFTEAFLASHLALGGGIPGGADAYVADWAVAGHLMGVPDPPLTVAELRRQLAGFNPELRCDQRVAETVQFLRRPPLPRSQQRGYRILFAAAVSTLDPHYRALLGLDVPGLGPVPLPVRRAARVVLGVVHRGLGKTGPSERAARARRRRLGLGG</sequence>
<dbReference type="Pfam" id="PF09995">
    <property type="entry name" value="MPAB_Lcp_cat"/>
    <property type="match status" value="1"/>
</dbReference>
<protein>
    <submittedName>
        <fullName evidence="3">DUF2236 domain-containing protein</fullName>
    </submittedName>
</protein>
<dbReference type="Proteomes" id="UP000543556">
    <property type="component" value="Unassembled WGS sequence"/>
</dbReference>
<dbReference type="GO" id="GO:0016491">
    <property type="term" value="F:oxidoreductase activity"/>
    <property type="evidence" value="ECO:0007669"/>
    <property type="project" value="InterPro"/>
</dbReference>
<dbReference type="PANTHER" id="PTHR36151">
    <property type="entry name" value="BLR2777 PROTEIN"/>
    <property type="match status" value="1"/>
</dbReference>
<evidence type="ECO:0000259" key="2">
    <source>
        <dbReference type="Pfam" id="PF09995"/>
    </source>
</evidence>
<dbReference type="EMBL" id="JAAMFM010000020">
    <property type="protein sequence ID" value="NVM95819.1"/>
    <property type="molecule type" value="Genomic_DNA"/>
</dbReference>
<dbReference type="PANTHER" id="PTHR36151:SF3">
    <property type="entry name" value="ER-BOUND OXYGENASE MPAB_MPAB'_RUBBER OXYGENASE CATALYTIC DOMAIN-CONTAINING PROTEIN"/>
    <property type="match status" value="1"/>
</dbReference>
<feature type="domain" description="ER-bound oxygenase mpaB/mpaB'/Rubber oxygenase catalytic" evidence="2">
    <location>
        <begin position="46"/>
        <end position="272"/>
    </location>
</feature>
<proteinExistence type="predicted"/>